<accession>A0ABP6L3M0</accession>
<comment type="caution">
    <text evidence="1">The sequence shown here is derived from an EMBL/GenBank/DDBJ whole genome shotgun (WGS) entry which is preliminary data.</text>
</comment>
<gene>
    <name evidence="1" type="ORF">GCM10010528_10970</name>
</gene>
<dbReference type="Proteomes" id="UP001501035">
    <property type="component" value="Unassembled WGS sequence"/>
</dbReference>
<proteinExistence type="predicted"/>
<organism evidence="1 2">
    <name type="scientific">Gordonia defluvii</name>
    <dbReference type="NCBI Taxonomy" id="283718"/>
    <lineage>
        <taxon>Bacteria</taxon>
        <taxon>Bacillati</taxon>
        <taxon>Actinomycetota</taxon>
        <taxon>Actinomycetes</taxon>
        <taxon>Mycobacteriales</taxon>
        <taxon>Gordoniaceae</taxon>
        <taxon>Gordonia</taxon>
    </lineage>
</organism>
<evidence type="ECO:0008006" key="3">
    <source>
        <dbReference type="Google" id="ProtNLM"/>
    </source>
</evidence>
<sequence length="96" mass="8737">MMVGEAVDGLAATSATMGTALAAAGGVNAAANTTAMVAVFGLVGQEFVAAFAGAQAAHLAAVGSLAAVHAGTAAAMLAGSAAFAAADATGAATVSR</sequence>
<name>A0ABP6L3M0_9ACTN</name>
<evidence type="ECO:0000313" key="1">
    <source>
        <dbReference type="EMBL" id="GAA3031571.1"/>
    </source>
</evidence>
<keyword evidence="2" id="KW-1185">Reference proteome</keyword>
<protein>
    <recommendedName>
        <fullName evidence="3">PE family protein</fullName>
    </recommendedName>
</protein>
<reference evidence="2" key="1">
    <citation type="journal article" date="2019" name="Int. J. Syst. Evol. Microbiol.">
        <title>The Global Catalogue of Microorganisms (GCM) 10K type strain sequencing project: providing services to taxonomists for standard genome sequencing and annotation.</title>
        <authorList>
            <consortium name="The Broad Institute Genomics Platform"/>
            <consortium name="The Broad Institute Genome Sequencing Center for Infectious Disease"/>
            <person name="Wu L."/>
            <person name="Ma J."/>
        </authorList>
    </citation>
    <scope>NUCLEOTIDE SEQUENCE [LARGE SCALE GENOMIC DNA]</scope>
    <source>
        <strain evidence="2">JCM 14234</strain>
    </source>
</reference>
<dbReference type="EMBL" id="BAAAVS010000019">
    <property type="protein sequence ID" value="GAA3031571.1"/>
    <property type="molecule type" value="Genomic_DNA"/>
</dbReference>
<evidence type="ECO:0000313" key="2">
    <source>
        <dbReference type="Proteomes" id="UP001501035"/>
    </source>
</evidence>